<dbReference type="OrthoDB" id="5412996at2759"/>
<evidence type="ECO:0000313" key="2">
    <source>
        <dbReference type="Proteomes" id="UP000028045"/>
    </source>
</evidence>
<protein>
    <submittedName>
        <fullName evidence="1">Uncharacterized protein</fullName>
    </submittedName>
</protein>
<dbReference type="HOGENOM" id="CLU_028906_4_1_1"/>
<dbReference type="EMBL" id="KL648018">
    <property type="protein sequence ID" value="KEY72772.1"/>
    <property type="molecule type" value="Genomic_DNA"/>
</dbReference>
<dbReference type="PANTHER" id="PTHR21310:SF37">
    <property type="entry name" value="AMINOGLYCOSIDE PHOSPHOTRANSFERASE DOMAIN-CONTAINING PROTEIN"/>
    <property type="match status" value="1"/>
</dbReference>
<sequence>MDWDDLAEEQSQRFFAGWLRILTRETPGLFLKLAGKHRPNNQPIEASDLITGAFNICSIVTFDDGFKAIVRLPIMGRSRFRVEKTNDELLTMGYITPRTTIPVPTLLGTGFWECGPYVVMAFVEGVLLSQCLRDPTIQSPSLRPDATDTDLARAYEAMAGIILELYKLSFPRIGAICHVPTAWKVSKRPLTLNMNELVRVGNFPPKEFRQDSFQSASDYFQELANHHFLHLKYQRNNAVKDADDCKKKYIARCLFRRITREIRTEKGPFRLYCDDLRPSNVLVASETDFTVKAVIDWEFTYSAPVEFSHAAPWWLLFESPEAWEENLDRFLDRYKPRLAVWLEVLRSCENERISKGEMRESERLSARMAQSLDNGVFWLCLAARKSQMFDDIYWTFLDAMFFGPFTTLDERRTLLSHEERVEMDGFVEEKMRQIDEKRLDEHLTIDEIMDL</sequence>
<dbReference type="AlphaFoldDB" id="A0A084B5E3"/>
<dbReference type="PANTHER" id="PTHR21310">
    <property type="entry name" value="AMINOGLYCOSIDE PHOSPHOTRANSFERASE-RELATED-RELATED"/>
    <property type="match status" value="1"/>
</dbReference>
<evidence type="ECO:0000313" key="1">
    <source>
        <dbReference type="EMBL" id="KEY72772.1"/>
    </source>
</evidence>
<keyword evidence="2" id="KW-1185">Reference proteome</keyword>
<dbReference type="Proteomes" id="UP000028045">
    <property type="component" value="Unassembled WGS sequence"/>
</dbReference>
<gene>
    <name evidence="1" type="ORF">S7711_02555</name>
</gene>
<proteinExistence type="predicted"/>
<organism evidence="1 2">
    <name type="scientific">Stachybotrys chartarum (strain CBS 109288 / IBT 7711)</name>
    <name type="common">Toxic black mold</name>
    <name type="synonym">Stilbospora chartarum</name>
    <dbReference type="NCBI Taxonomy" id="1280523"/>
    <lineage>
        <taxon>Eukaryota</taxon>
        <taxon>Fungi</taxon>
        <taxon>Dikarya</taxon>
        <taxon>Ascomycota</taxon>
        <taxon>Pezizomycotina</taxon>
        <taxon>Sordariomycetes</taxon>
        <taxon>Hypocreomycetidae</taxon>
        <taxon>Hypocreales</taxon>
        <taxon>Stachybotryaceae</taxon>
        <taxon>Stachybotrys</taxon>
    </lineage>
</organism>
<accession>A0A084B5E3</accession>
<dbReference type="InterPro" id="IPR051678">
    <property type="entry name" value="AGP_Transferase"/>
</dbReference>
<dbReference type="InterPro" id="IPR011009">
    <property type="entry name" value="Kinase-like_dom_sf"/>
</dbReference>
<dbReference type="SUPFAM" id="SSF56112">
    <property type="entry name" value="Protein kinase-like (PK-like)"/>
    <property type="match status" value="1"/>
</dbReference>
<reference evidence="1 2" key="1">
    <citation type="journal article" date="2014" name="BMC Genomics">
        <title>Comparative genome sequencing reveals chemotype-specific gene clusters in the toxigenic black mold Stachybotrys.</title>
        <authorList>
            <person name="Semeiks J."/>
            <person name="Borek D."/>
            <person name="Otwinowski Z."/>
            <person name="Grishin N.V."/>
        </authorList>
    </citation>
    <scope>NUCLEOTIDE SEQUENCE [LARGE SCALE GENOMIC DNA]</scope>
    <source>
        <strain evidence="2">CBS 109288 / IBT 7711</strain>
    </source>
</reference>
<name>A0A084B5E3_STACB</name>